<dbReference type="OrthoDB" id="10460965at2759"/>
<protein>
    <submittedName>
        <fullName evidence="1">Uncharacterized protein</fullName>
    </submittedName>
</protein>
<evidence type="ECO:0000313" key="2">
    <source>
        <dbReference type="Proteomes" id="UP000664203"/>
    </source>
</evidence>
<evidence type="ECO:0000313" key="1">
    <source>
        <dbReference type="EMBL" id="CAF9943723.1"/>
    </source>
</evidence>
<organism evidence="1 2">
    <name type="scientific">Alectoria fallacina</name>
    <dbReference type="NCBI Taxonomy" id="1903189"/>
    <lineage>
        <taxon>Eukaryota</taxon>
        <taxon>Fungi</taxon>
        <taxon>Dikarya</taxon>
        <taxon>Ascomycota</taxon>
        <taxon>Pezizomycotina</taxon>
        <taxon>Lecanoromycetes</taxon>
        <taxon>OSLEUM clade</taxon>
        <taxon>Lecanoromycetidae</taxon>
        <taxon>Lecanorales</taxon>
        <taxon>Lecanorineae</taxon>
        <taxon>Parmeliaceae</taxon>
        <taxon>Alectoria</taxon>
    </lineage>
</organism>
<keyword evidence="2" id="KW-1185">Reference proteome</keyword>
<dbReference type="AlphaFoldDB" id="A0A8H3JAA9"/>
<accession>A0A8H3JAA9</accession>
<reference evidence="1" key="1">
    <citation type="submission" date="2021-03" db="EMBL/GenBank/DDBJ databases">
        <authorList>
            <person name="Tagirdzhanova G."/>
        </authorList>
    </citation>
    <scope>NUCLEOTIDE SEQUENCE</scope>
</reference>
<comment type="caution">
    <text evidence="1">The sequence shown here is derived from an EMBL/GenBank/DDBJ whole genome shotgun (WGS) entry which is preliminary data.</text>
</comment>
<proteinExistence type="predicted"/>
<gene>
    <name evidence="1" type="ORF">ALECFALPRED_001110</name>
</gene>
<dbReference type="Proteomes" id="UP000664203">
    <property type="component" value="Unassembled WGS sequence"/>
</dbReference>
<sequence length="150" mass="16577">MEEPTVHVITIPYNGAPLEVVKLPLTSSTHMEDAGILAMEVRKAMARTARSLTSATWIRIKHLKKVRNLVGLISCINASQIVRVPKPNKWFEEAGAGEVFGAAVIFKVKEPAFDDHGEVVYDHLDRNSIKNAFEEKGIAADDSLKWLAAQ</sequence>
<dbReference type="EMBL" id="CAJPDR010001206">
    <property type="protein sequence ID" value="CAF9943723.1"/>
    <property type="molecule type" value="Genomic_DNA"/>
</dbReference>
<name>A0A8H3JAA9_9LECA</name>